<proteinExistence type="predicted"/>
<feature type="non-terminal residue" evidence="3">
    <location>
        <position position="1"/>
    </location>
</feature>
<dbReference type="HOGENOM" id="CLU_000288_6_8_1"/>
<dbReference type="AlphaFoldDB" id="S8FQF1"/>
<reference evidence="3 4" key="1">
    <citation type="journal article" date="2012" name="Science">
        <title>The Paleozoic origin of enzymatic lignin decomposition reconstructed from 31 fungal genomes.</title>
        <authorList>
            <person name="Floudas D."/>
            <person name="Binder M."/>
            <person name="Riley R."/>
            <person name="Barry K."/>
            <person name="Blanchette R.A."/>
            <person name="Henrissat B."/>
            <person name="Martinez A.T."/>
            <person name="Otillar R."/>
            <person name="Spatafora J.W."/>
            <person name="Yadav J.S."/>
            <person name="Aerts A."/>
            <person name="Benoit I."/>
            <person name="Boyd A."/>
            <person name="Carlson A."/>
            <person name="Copeland A."/>
            <person name="Coutinho P.M."/>
            <person name="de Vries R.P."/>
            <person name="Ferreira P."/>
            <person name="Findley K."/>
            <person name="Foster B."/>
            <person name="Gaskell J."/>
            <person name="Glotzer D."/>
            <person name="Gorecki P."/>
            <person name="Heitman J."/>
            <person name="Hesse C."/>
            <person name="Hori C."/>
            <person name="Igarashi K."/>
            <person name="Jurgens J.A."/>
            <person name="Kallen N."/>
            <person name="Kersten P."/>
            <person name="Kohler A."/>
            <person name="Kuees U."/>
            <person name="Kumar T.K.A."/>
            <person name="Kuo A."/>
            <person name="LaButti K."/>
            <person name="Larrondo L.F."/>
            <person name="Lindquist E."/>
            <person name="Ling A."/>
            <person name="Lombard V."/>
            <person name="Lucas S."/>
            <person name="Lundell T."/>
            <person name="Martin R."/>
            <person name="McLaughlin D.J."/>
            <person name="Morgenstern I."/>
            <person name="Morin E."/>
            <person name="Murat C."/>
            <person name="Nagy L.G."/>
            <person name="Nolan M."/>
            <person name="Ohm R.A."/>
            <person name="Patyshakuliyeva A."/>
            <person name="Rokas A."/>
            <person name="Ruiz-Duenas F.J."/>
            <person name="Sabat G."/>
            <person name="Salamov A."/>
            <person name="Samejima M."/>
            <person name="Schmutz J."/>
            <person name="Slot J.C."/>
            <person name="St John F."/>
            <person name="Stenlid J."/>
            <person name="Sun H."/>
            <person name="Sun S."/>
            <person name="Syed K."/>
            <person name="Tsang A."/>
            <person name="Wiebenga A."/>
            <person name="Young D."/>
            <person name="Pisabarro A."/>
            <person name="Eastwood D.C."/>
            <person name="Martin F."/>
            <person name="Cullen D."/>
            <person name="Grigoriev I.V."/>
            <person name="Hibbett D.S."/>
        </authorList>
    </citation>
    <scope>NUCLEOTIDE SEQUENCE</scope>
    <source>
        <strain evidence="4">FP-58527</strain>
    </source>
</reference>
<dbReference type="InParanoid" id="S8FQF1"/>
<dbReference type="Proteomes" id="UP000015241">
    <property type="component" value="Unassembled WGS sequence"/>
</dbReference>
<evidence type="ECO:0000259" key="2">
    <source>
        <dbReference type="Pfam" id="PF24883"/>
    </source>
</evidence>
<dbReference type="InterPro" id="IPR056884">
    <property type="entry name" value="NPHP3-like_N"/>
</dbReference>
<dbReference type="SUPFAM" id="SSF52540">
    <property type="entry name" value="P-loop containing nucleoside triphosphate hydrolases"/>
    <property type="match status" value="1"/>
</dbReference>
<evidence type="ECO:0000256" key="1">
    <source>
        <dbReference type="ARBA" id="ARBA00022737"/>
    </source>
</evidence>
<dbReference type="Gene3D" id="3.40.50.300">
    <property type="entry name" value="P-loop containing nucleotide triphosphate hydrolases"/>
    <property type="match status" value="1"/>
</dbReference>
<organism evidence="3 4">
    <name type="scientific">Fomitopsis schrenkii</name>
    <name type="common">Brown rot fungus</name>
    <dbReference type="NCBI Taxonomy" id="2126942"/>
    <lineage>
        <taxon>Eukaryota</taxon>
        <taxon>Fungi</taxon>
        <taxon>Dikarya</taxon>
        <taxon>Basidiomycota</taxon>
        <taxon>Agaricomycotina</taxon>
        <taxon>Agaricomycetes</taxon>
        <taxon>Polyporales</taxon>
        <taxon>Fomitopsis</taxon>
    </lineage>
</organism>
<dbReference type="InterPro" id="IPR027417">
    <property type="entry name" value="P-loop_NTPase"/>
</dbReference>
<evidence type="ECO:0000313" key="4">
    <source>
        <dbReference type="Proteomes" id="UP000015241"/>
    </source>
</evidence>
<dbReference type="OrthoDB" id="2802531at2759"/>
<feature type="non-terminal residue" evidence="3">
    <location>
        <position position="152"/>
    </location>
</feature>
<accession>S8FQF1</accession>
<name>S8FQF1_FOMSC</name>
<dbReference type="Pfam" id="PF24883">
    <property type="entry name" value="NPHP3_N"/>
    <property type="match status" value="1"/>
</dbReference>
<evidence type="ECO:0000313" key="3">
    <source>
        <dbReference type="EMBL" id="EPT00540.1"/>
    </source>
</evidence>
<dbReference type="STRING" id="743788.S8FQF1"/>
<gene>
    <name evidence="3" type="ORF">FOMPIDRAFT_1085291</name>
</gene>
<keyword evidence="4" id="KW-1185">Reference proteome</keyword>
<sequence>PEDSRCYGKVSCLEGTRVSILEAIGSWFCGTSIPQDTESLDTHSMPSRLFWLHGVAGCGKSTIAASVCRRLEGQLAGSFFCKRDQDSRRNGVRLFWAIAFYLAKVNTAFREQLLERLRDSETLLDLTLEMQVDRILIQPLKAVAHPTTALVV</sequence>
<keyword evidence="1" id="KW-0677">Repeat</keyword>
<feature type="domain" description="Nephrocystin 3-like N-terminal" evidence="2">
    <location>
        <begin position="42"/>
        <end position="148"/>
    </location>
</feature>
<protein>
    <recommendedName>
        <fullName evidence="2">Nephrocystin 3-like N-terminal domain-containing protein</fullName>
    </recommendedName>
</protein>
<dbReference type="EMBL" id="KE504148">
    <property type="protein sequence ID" value="EPT00540.1"/>
    <property type="molecule type" value="Genomic_DNA"/>
</dbReference>